<keyword evidence="5" id="KW-1185">Reference proteome</keyword>
<organism evidence="4 5">
    <name type="scientific">Amycolatopsis rifamycinica</name>
    <dbReference type="NCBI Taxonomy" id="287986"/>
    <lineage>
        <taxon>Bacteria</taxon>
        <taxon>Bacillati</taxon>
        <taxon>Actinomycetota</taxon>
        <taxon>Actinomycetes</taxon>
        <taxon>Pseudonocardiales</taxon>
        <taxon>Pseudonocardiaceae</taxon>
        <taxon>Amycolatopsis</taxon>
    </lineage>
</organism>
<dbReference type="STRING" id="287986.DV20_05710"/>
<evidence type="ECO:0000313" key="5">
    <source>
        <dbReference type="Proteomes" id="UP000027345"/>
    </source>
</evidence>
<dbReference type="EMBL" id="JMQI01000011">
    <property type="protein sequence ID" value="KDN23213.1"/>
    <property type="molecule type" value="Genomic_DNA"/>
</dbReference>
<keyword evidence="2" id="KW-1133">Transmembrane helix</keyword>
<dbReference type="RefSeq" id="WP_051735799.1">
    <property type="nucleotide sequence ID" value="NZ_JMQI01000011.1"/>
</dbReference>
<dbReference type="Gene3D" id="3.40.50.300">
    <property type="entry name" value="P-loop containing nucleotide triphosphate hydrolases"/>
    <property type="match status" value="1"/>
</dbReference>
<keyword evidence="2" id="KW-0812">Transmembrane</keyword>
<evidence type="ECO:0000313" key="4">
    <source>
        <dbReference type="EMBL" id="KDN23213.1"/>
    </source>
</evidence>
<dbReference type="InterPro" id="IPR027417">
    <property type="entry name" value="P-loop_NTPase"/>
</dbReference>
<accession>A0A066UG97</accession>
<feature type="domain" description="FtsK" evidence="3">
    <location>
        <begin position="399"/>
        <end position="571"/>
    </location>
</feature>
<comment type="caution">
    <text evidence="4">The sequence shown here is derived from an EMBL/GenBank/DDBJ whole genome shotgun (WGS) entry which is preliminary data.</text>
</comment>
<feature type="region of interest" description="Disordered" evidence="1">
    <location>
        <begin position="1"/>
        <end position="23"/>
    </location>
</feature>
<dbReference type="GO" id="GO:0005524">
    <property type="term" value="F:ATP binding"/>
    <property type="evidence" value="ECO:0007669"/>
    <property type="project" value="InterPro"/>
</dbReference>
<evidence type="ECO:0000256" key="2">
    <source>
        <dbReference type="SAM" id="Phobius"/>
    </source>
</evidence>
<gene>
    <name evidence="4" type="ORF">DV20_05710</name>
</gene>
<dbReference type="Pfam" id="PF01580">
    <property type="entry name" value="FtsK_SpoIIIE"/>
    <property type="match status" value="1"/>
</dbReference>
<feature type="compositionally biased region" description="Basic and acidic residues" evidence="1">
    <location>
        <begin position="1"/>
        <end position="12"/>
    </location>
</feature>
<dbReference type="InterPro" id="IPR002543">
    <property type="entry name" value="FtsK_dom"/>
</dbReference>
<dbReference type="GO" id="GO:0003677">
    <property type="term" value="F:DNA binding"/>
    <property type="evidence" value="ECO:0007669"/>
    <property type="project" value="InterPro"/>
</dbReference>
<keyword evidence="2" id="KW-0472">Membrane</keyword>
<reference evidence="4 5" key="1">
    <citation type="submission" date="2014-05" db="EMBL/GenBank/DDBJ databases">
        <title>Draft genome sequence of Amycolatopsis rifamycinica DSM 46095.</title>
        <authorList>
            <person name="Lal R."/>
            <person name="Saxena A."/>
            <person name="Kumari R."/>
            <person name="Mukherjee U."/>
            <person name="Singh P."/>
            <person name="Sangwan N."/>
            <person name="Mahato N.K."/>
        </authorList>
    </citation>
    <scope>NUCLEOTIDE SEQUENCE [LARGE SCALE GENOMIC DNA]</scope>
    <source>
        <strain evidence="4 5">DSM 46095</strain>
    </source>
</reference>
<protein>
    <recommendedName>
        <fullName evidence="3">FtsK domain-containing protein</fullName>
    </recommendedName>
</protein>
<dbReference type="AlphaFoldDB" id="A0A066UG97"/>
<dbReference type="Proteomes" id="UP000027345">
    <property type="component" value="Unassembled WGS sequence"/>
</dbReference>
<evidence type="ECO:0000259" key="3">
    <source>
        <dbReference type="Pfam" id="PF01580"/>
    </source>
</evidence>
<dbReference type="eggNOG" id="COG1674">
    <property type="taxonomic scope" value="Bacteria"/>
</dbReference>
<dbReference type="OrthoDB" id="3315716at2"/>
<name>A0A066UG97_9PSEU</name>
<sequence length="748" mass="80932">MNPTDDHDDKTITDTTPQTPAVGPAGELATVHHLPGRPEGGPAIEGEIVSEEEWRLYTDQQAQRAWRYAEYRRQGALVVKATRTAVTHDKTVATAKFAGRHAAYVFGGAGIVAKRVWEAKTNSRYERLIRAAEARGDAEELKHWEERAELAKEKRHRRAMDWLDAPVQIAKTLLLSVLVAIVVLFGIGCLLALSFSDVAMIGAPFGAVIDVVRWVTIAISVAWGPFLLAAPWIGLAALHHIGRRAETTPGWLARADGGGMDASTLLTADGIIAALRHLGIPAMNKAIKEGWTPRFELNPTREGTAPFKGYRAIVDLPMGVAPTMVADRREVLAKNLNRNPVEVWASDYGREKGGKAGYLNLYVADSGVMDKPTPPYPLLHEGSTDVFAGVPIGITQRGDVVSIPIAGSNAVFGGQPGQGKSNAVRVMVLGVALDPLAEIRVHVFAMNGDFDAYEPRLSRYEKGATTEHVESALDHLESLYAEVGRREGRLAELGAKKLTRAIAQQHEDMRPLLVAFSECHELFGHGEFGKQAAELAVNIVKRGRKTGVSTVYDTQSSRADAIPSQLVENVGANGCFAVKTWRSNDGFLGDGSFAAGIRATELRFNVDRGTMVATGMTDELFEIVRTFFVEVDDDRGWDAAADVIARAMAQLKPGTPVAGARPAQALETARDLLEDVADVLGDDEKAKATDVVARLRQLAPSYRPYQGLNADKLASQLGELGVKVTKVGVLTVFTERVRKALADRDADA</sequence>
<feature type="transmembrane region" description="Helical" evidence="2">
    <location>
        <begin position="173"/>
        <end position="195"/>
    </location>
</feature>
<proteinExistence type="predicted"/>
<dbReference type="SUPFAM" id="SSF52540">
    <property type="entry name" value="P-loop containing nucleoside triphosphate hydrolases"/>
    <property type="match status" value="1"/>
</dbReference>
<evidence type="ECO:0000256" key="1">
    <source>
        <dbReference type="SAM" id="MobiDB-lite"/>
    </source>
</evidence>
<feature type="transmembrane region" description="Helical" evidence="2">
    <location>
        <begin position="215"/>
        <end position="238"/>
    </location>
</feature>